<evidence type="ECO:0000313" key="2">
    <source>
        <dbReference type="Proteomes" id="UP000636505"/>
    </source>
</evidence>
<name>A0A8J7AKH2_9CYAN</name>
<dbReference type="AlphaFoldDB" id="A0A8J7AKH2"/>
<dbReference type="Proteomes" id="UP000636505">
    <property type="component" value="Unassembled WGS sequence"/>
</dbReference>
<organism evidence="1 2">
    <name type="scientific">Vasconcelosia minhoensis LEGE 07310</name>
    <dbReference type="NCBI Taxonomy" id="915328"/>
    <lineage>
        <taxon>Bacteria</taxon>
        <taxon>Bacillati</taxon>
        <taxon>Cyanobacteriota</taxon>
        <taxon>Cyanophyceae</taxon>
        <taxon>Nodosilineales</taxon>
        <taxon>Cymatolegaceae</taxon>
        <taxon>Vasconcelosia</taxon>
        <taxon>Vasconcelosia minhoensis</taxon>
    </lineage>
</organism>
<protein>
    <submittedName>
        <fullName evidence="1">Uncharacterized protein</fullName>
    </submittedName>
</protein>
<evidence type="ECO:0000313" key="1">
    <source>
        <dbReference type="EMBL" id="MBE9075736.1"/>
    </source>
</evidence>
<dbReference type="RefSeq" id="WP_193904398.1">
    <property type="nucleotide sequence ID" value="NZ_JADEXG010000001.1"/>
</dbReference>
<comment type="caution">
    <text evidence="1">The sequence shown here is derived from an EMBL/GenBank/DDBJ whole genome shotgun (WGS) entry which is preliminary data.</text>
</comment>
<keyword evidence="2" id="KW-1185">Reference proteome</keyword>
<dbReference type="EMBL" id="JADEXG010000001">
    <property type="protein sequence ID" value="MBE9075736.1"/>
    <property type="molecule type" value="Genomic_DNA"/>
</dbReference>
<gene>
    <name evidence="1" type="ORF">IQ241_00210</name>
</gene>
<accession>A0A8J7AKH2</accession>
<sequence>MKITIELTPDSETRLIARAKAQGVSIEHYLNALVEHNLATEEKLFHETATTEAWVDAFTSWASGHSTNVPPLSDEAISRESIYRG</sequence>
<reference evidence="1" key="1">
    <citation type="submission" date="2020-10" db="EMBL/GenBank/DDBJ databases">
        <authorList>
            <person name="Castelo-Branco R."/>
            <person name="Eusebio N."/>
            <person name="Adriana R."/>
            <person name="Vieira A."/>
            <person name="Brugerolle De Fraissinette N."/>
            <person name="Rezende De Castro R."/>
            <person name="Schneider M.P."/>
            <person name="Vasconcelos V."/>
            <person name="Leao P.N."/>
        </authorList>
    </citation>
    <scope>NUCLEOTIDE SEQUENCE</scope>
    <source>
        <strain evidence="1">LEGE 07310</strain>
    </source>
</reference>
<proteinExistence type="predicted"/>